<name>A0A4Q2RI61_9HYPH</name>
<dbReference type="SUPFAM" id="SSF51735">
    <property type="entry name" value="NAD(P)-binding Rossmann-fold domains"/>
    <property type="match status" value="1"/>
</dbReference>
<dbReference type="EMBL" id="QYBC01000002">
    <property type="protein sequence ID" value="RYB06940.1"/>
    <property type="molecule type" value="Genomic_DNA"/>
</dbReference>
<sequence length="313" mass="33460">MPPYRIAVIGIGKIARDEHLPSIARDPRFTLAGVVSGSGASVPGVPTFREAAALYAAVPDLDAVAICTPPGPRTALVREALAAGVHVLMEKPPTPTVGELRDLAAVAERAKRVVFTTWHSQYNAAVEAMRARLAGQKLGRLAITWKEDVRRWHPGQDWIWQSAGFGVFDPGINALSILTRIMPEPVFVDSATLLTPANRAMPIAATIAFTSPALAPGGTLTAEFDWRQTGEQTWEIAADLAGGTALRLTGGGTTLSVDGTVVEDAPRHEYDRIYARFADLLAAGTSLVDMAPFELVADAFMVGRREAVEPFLD</sequence>
<protein>
    <submittedName>
        <fullName evidence="2">Gfo/Idh/MocA family oxidoreductase</fullName>
    </submittedName>
</protein>
<dbReference type="GO" id="GO:0000166">
    <property type="term" value="F:nucleotide binding"/>
    <property type="evidence" value="ECO:0007669"/>
    <property type="project" value="InterPro"/>
</dbReference>
<dbReference type="InterPro" id="IPR000683">
    <property type="entry name" value="Gfo/Idh/MocA-like_OxRdtase_N"/>
</dbReference>
<dbReference type="PANTHER" id="PTHR43818">
    <property type="entry name" value="BCDNA.GH03377"/>
    <property type="match status" value="1"/>
</dbReference>
<dbReference type="AlphaFoldDB" id="A0A4Q2RI61"/>
<reference evidence="2 3" key="1">
    <citation type="submission" date="2018-09" db="EMBL/GenBank/DDBJ databases">
        <authorList>
            <person name="Grouzdev D.S."/>
            <person name="Krutkina M.S."/>
        </authorList>
    </citation>
    <scope>NUCLEOTIDE SEQUENCE [LARGE SCALE GENOMIC DNA]</scope>
    <source>
        <strain evidence="2 3">RmlP001</strain>
    </source>
</reference>
<reference evidence="2 3" key="2">
    <citation type="submission" date="2019-02" db="EMBL/GenBank/DDBJ databases">
        <title>'Lichenibacterium ramalinii' gen. nov. sp. nov., 'Lichenibacterium minor' gen. nov. sp. nov.</title>
        <authorList>
            <person name="Pankratov T."/>
        </authorList>
    </citation>
    <scope>NUCLEOTIDE SEQUENCE [LARGE SCALE GENOMIC DNA]</scope>
    <source>
        <strain evidence="2 3">RmlP001</strain>
    </source>
</reference>
<dbReference type="PANTHER" id="PTHR43818:SF7">
    <property type="entry name" value="DEHYDROGENASE"/>
    <property type="match status" value="1"/>
</dbReference>
<dbReference type="Proteomes" id="UP000289411">
    <property type="component" value="Unassembled WGS sequence"/>
</dbReference>
<dbReference type="Gene3D" id="3.40.50.720">
    <property type="entry name" value="NAD(P)-binding Rossmann-like Domain"/>
    <property type="match status" value="1"/>
</dbReference>
<dbReference type="InterPro" id="IPR036291">
    <property type="entry name" value="NAD(P)-bd_dom_sf"/>
</dbReference>
<comment type="caution">
    <text evidence="2">The sequence shown here is derived from an EMBL/GenBank/DDBJ whole genome shotgun (WGS) entry which is preliminary data.</text>
</comment>
<evidence type="ECO:0000313" key="3">
    <source>
        <dbReference type="Proteomes" id="UP000289411"/>
    </source>
</evidence>
<dbReference type="Gene3D" id="3.30.360.10">
    <property type="entry name" value="Dihydrodipicolinate Reductase, domain 2"/>
    <property type="match status" value="1"/>
</dbReference>
<dbReference type="Pfam" id="PF01408">
    <property type="entry name" value="GFO_IDH_MocA"/>
    <property type="match status" value="1"/>
</dbReference>
<proteinExistence type="predicted"/>
<dbReference type="RefSeq" id="WP_129217479.1">
    <property type="nucleotide sequence ID" value="NZ_QYBC01000002.1"/>
</dbReference>
<evidence type="ECO:0000259" key="1">
    <source>
        <dbReference type="Pfam" id="PF01408"/>
    </source>
</evidence>
<evidence type="ECO:0000313" key="2">
    <source>
        <dbReference type="EMBL" id="RYB06940.1"/>
    </source>
</evidence>
<dbReference type="InterPro" id="IPR050463">
    <property type="entry name" value="Gfo/Idh/MocA_oxidrdct_glycsds"/>
</dbReference>
<gene>
    <name evidence="2" type="ORF">D3272_02285</name>
</gene>
<accession>A0A4Q2RI61</accession>
<feature type="domain" description="Gfo/Idh/MocA-like oxidoreductase N-terminal" evidence="1">
    <location>
        <begin position="5"/>
        <end position="115"/>
    </location>
</feature>
<organism evidence="2 3">
    <name type="scientific">Lichenibacterium ramalinae</name>
    <dbReference type="NCBI Taxonomy" id="2316527"/>
    <lineage>
        <taxon>Bacteria</taxon>
        <taxon>Pseudomonadati</taxon>
        <taxon>Pseudomonadota</taxon>
        <taxon>Alphaproteobacteria</taxon>
        <taxon>Hyphomicrobiales</taxon>
        <taxon>Lichenihabitantaceae</taxon>
        <taxon>Lichenibacterium</taxon>
    </lineage>
</organism>
<keyword evidence="3" id="KW-1185">Reference proteome</keyword>
<dbReference type="OrthoDB" id="9813657at2"/>